<dbReference type="InterPro" id="IPR003594">
    <property type="entry name" value="HATPase_dom"/>
</dbReference>
<dbReference type="InterPro" id="IPR003661">
    <property type="entry name" value="HisK_dim/P_dom"/>
</dbReference>
<sequence length="582" mass="67102">MEQRYNHSKTLSFRWRKIVHYSLIFCILLIQLTIAGFFYNEMVNRKNLALIEKQLKIVESLGNLTDTSKKELLTAQDYFQKYLVSQDEKYLQSYFGAVSRLGNNVDRINRYGNQFPEIKDIVTKQRKDSAQVHQFKVLSDSAYQYSAGSGLKLQTKLPEIQKYKLDYNFDKFDVQTKTYSDTIKKKGFFGRLGDAISGKVNVRKDSTVVMVKQRKMQNAANIKADFDSILNLVNNHYTEQVRKIQVNLNTSRQDNGKFFKVFDHLFVSASGLMNMYDKAVKNSKSELQKEYERQNSSSNRIRNYLVLGLMVLMFIVSILIMYLTRIAFIYEHRLNAANNQIQEHLNFKNRILGMLSHELRSPLKIIGIFINRIHKKTNDDSIKEYLKSVSFTNNTLLMQANQILEYTKNHQVENKLIPVVFNLKNEVTSILNSIEPYIETRNNRFIIDERIAPDLVVFSDNTKINQIYMNILGNANKFTENGEIKVTVYTEPVDEATISMHTIISDTGVGISESDLEKIFEPYYQGILSDEVENLGAGLGLSLCKQLIALYPGSISVTSERNKGTTVSFYIHLTLHHESPKS</sequence>
<evidence type="ECO:0000256" key="2">
    <source>
        <dbReference type="ARBA" id="ARBA00012438"/>
    </source>
</evidence>
<gene>
    <name evidence="8" type="ORF">QE404_002438</name>
</gene>
<keyword evidence="5 8" id="KW-0418">Kinase</keyword>
<evidence type="ECO:0000256" key="3">
    <source>
        <dbReference type="ARBA" id="ARBA00022553"/>
    </source>
</evidence>
<feature type="transmembrane region" description="Helical" evidence="6">
    <location>
        <begin position="304"/>
        <end position="323"/>
    </location>
</feature>
<accession>A0ABU0TKI8</accession>
<reference evidence="8 9" key="1">
    <citation type="submission" date="2023-07" db="EMBL/GenBank/DDBJ databases">
        <title>Functional and genomic diversity of the sorghum phyllosphere microbiome.</title>
        <authorList>
            <person name="Shade A."/>
        </authorList>
    </citation>
    <scope>NUCLEOTIDE SEQUENCE [LARGE SCALE GENOMIC DNA]</scope>
    <source>
        <strain evidence="8 9">SORGH_AS_1064</strain>
    </source>
</reference>
<dbReference type="Pfam" id="PF02518">
    <property type="entry name" value="HATPase_c"/>
    <property type="match status" value="1"/>
</dbReference>
<dbReference type="RefSeq" id="WP_307450701.1">
    <property type="nucleotide sequence ID" value="NZ_JAUTAL010000001.1"/>
</dbReference>
<feature type="domain" description="Histidine kinase" evidence="7">
    <location>
        <begin position="354"/>
        <end position="575"/>
    </location>
</feature>
<evidence type="ECO:0000313" key="9">
    <source>
        <dbReference type="Proteomes" id="UP001225072"/>
    </source>
</evidence>
<keyword evidence="9" id="KW-1185">Reference proteome</keyword>
<protein>
    <recommendedName>
        <fullName evidence="2">histidine kinase</fullName>
        <ecNumber evidence="2">2.7.13.3</ecNumber>
    </recommendedName>
</protein>
<keyword evidence="3" id="KW-0597">Phosphoprotein</keyword>
<evidence type="ECO:0000256" key="4">
    <source>
        <dbReference type="ARBA" id="ARBA00022679"/>
    </source>
</evidence>
<comment type="caution">
    <text evidence="8">The sequence shown here is derived from an EMBL/GenBank/DDBJ whole genome shotgun (WGS) entry which is preliminary data.</text>
</comment>
<proteinExistence type="predicted"/>
<dbReference type="EMBL" id="JAUTAL010000001">
    <property type="protein sequence ID" value="MDQ1097291.1"/>
    <property type="molecule type" value="Genomic_DNA"/>
</dbReference>
<dbReference type="InterPro" id="IPR004358">
    <property type="entry name" value="Sig_transdc_His_kin-like_C"/>
</dbReference>
<dbReference type="Gene3D" id="1.10.287.130">
    <property type="match status" value="1"/>
</dbReference>
<dbReference type="Proteomes" id="UP001225072">
    <property type="component" value="Unassembled WGS sequence"/>
</dbReference>
<dbReference type="SUPFAM" id="SSF47384">
    <property type="entry name" value="Homodimeric domain of signal transducing histidine kinase"/>
    <property type="match status" value="1"/>
</dbReference>
<evidence type="ECO:0000256" key="5">
    <source>
        <dbReference type="ARBA" id="ARBA00022777"/>
    </source>
</evidence>
<keyword evidence="4" id="KW-0808">Transferase</keyword>
<keyword evidence="6" id="KW-1133">Transmembrane helix</keyword>
<feature type="transmembrane region" description="Helical" evidence="6">
    <location>
        <begin position="21"/>
        <end position="39"/>
    </location>
</feature>
<dbReference type="PROSITE" id="PS50109">
    <property type="entry name" value="HIS_KIN"/>
    <property type="match status" value="1"/>
</dbReference>
<evidence type="ECO:0000259" key="7">
    <source>
        <dbReference type="PROSITE" id="PS50109"/>
    </source>
</evidence>
<organism evidence="8 9">
    <name type="scientific">Chryseobacterium camelliae</name>
    <dbReference type="NCBI Taxonomy" id="1265445"/>
    <lineage>
        <taxon>Bacteria</taxon>
        <taxon>Pseudomonadati</taxon>
        <taxon>Bacteroidota</taxon>
        <taxon>Flavobacteriia</taxon>
        <taxon>Flavobacteriales</taxon>
        <taxon>Weeksellaceae</taxon>
        <taxon>Chryseobacterium group</taxon>
        <taxon>Chryseobacterium</taxon>
    </lineage>
</organism>
<evidence type="ECO:0000313" key="8">
    <source>
        <dbReference type="EMBL" id="MDQ1097291.1"/>
    </source>
</evidence>
<dbReference type="InterPro" id="IPR036097">
    <property type="entry name" value="HisK_dim/P_sf"/>
</dbReference>
<dbReference type="GO" id="GO:0016301">
    <property type="term" value="F:kinase activity"/>
    <property type="evidence" value="ECO:0007669"/>
    <property type="project" value="UniProtKB-KW"/>
</dbReference>
<evidence type="ECO:0000256" key="6">
    <source>
        <dbReference type="SAM" id="Phobius"/>
    </source>
</evidence>
<dbReference type="PRINTS" id="PR00344">
    <property type="entry name" value="BCTRLSENSOR"/>
</dbReference>
<dbReference type="Gene3D" id="3.30.565.10">
    <property type="entry name" value="Histidine kinase-like ATPase, C-terminal domain"/>
    <property type="match status" value="1"/>
</dbReference>
<name>A0ABU0TKI8_9FLAO</name>
<dbReference type="SUPFAM" id="SSF55874">
    <property type="entry name" value="ATPase domain of HSP90 chaperone/DNA topoisomerase II/histidine kinase"/>
    <property type="match status" value="1"/>
</dbReference>
<keyword evidence="6" id="KW-0812">Transmembrane</keyword>
<keyword evidence="6" id="KW-0472">Membrane</keyword>
<dbReference type="InterPro" id="IPR005467">
    <property type="entry name" value="His_kinase_dom"/>
</dbReference>
<dbReference type="SMART" id="SM00387">
    <property type="entry name" value="HATPase_c"/>
    <property type="match status" value="1"/>
</dbReference>
<comment type="catalytic activity">
    <reaction evidence="1">
        <text>ATP + protein L-histidine = ADP + protein N-phospho-L-histidine.</text>
        <dbReference type="EC" id="2.7.13.3"/>
    </reaction>
</comment>
<dbReference type="PANTHER" id="PTHR43047">
    <property type="entry name" value="TWO-COMPONENT HISTIDINE PROTEIN KINASE"/>
    <property type="match status" value="1"/>
</dbReference>
<dbReference type="EC" id="2.7.13.3" evidence="2"/>
<dbReference type="InterPro" id="IPR036890">
    <property type="entry name" value="HATPase_C_sf"/>
</dbReference>
<dbReference type="CDD" id="cd00082">
    <property type="entry name" value="HisKA"/>
    <property type="match status" value="1"/>
</dbReference>
<evidence type="ECO:0000256" key="1">
    <source>
        <dbReference type="ARBA" id="ARBA00000085"/>
    </source>
</evidence>